<dbReference type="Gene3D" id="3.20.20.80">
    <property type="entry name" value="Glycosidases"/>
    <property type="match status" value="1"/>
</dbReference>
<keyword evidence="12" id="KW-0326">Glycosidase</keyword>
<feature type="domain" description="Glycoside hydrolase family 2 immunoglobulin-like beta-sandwich" evidence="18">
    <location>
        <begin position="222"/>
        <end position="335"/>
    </location>
</feature>
<evidence type="ECO:0000259" key="20">
    <source>
        <dbReference type="Pfam" id="PF17786"/>
    </source>
</evidence>
<dbReference type="InterPro" id="IPR050887">
    <property type="entry name" value="Beta-mannosidase_GH2"/>
</dbReference>
<evidence type="ECO:0000256" key="16">
    <source>
        <dbReference type="ARBA" id="ARBA00041614"/>
    </source>
</evidence>
<reference evidence="22 23" key="1">
    <citation type="submission" date="2020-04" db="EMBL/GenBank/DDBJ databases">
        <authorList>
            <person name="Alioto T."/>
            <person name="Alioto T."/>
            <person name="Gomez Garrido J."/>
        </authorList>
    </citation>
    <scope>NUCLEOTIDE SEQUENCE [LARGE SCALE GENOMIC DNA]</scope>
</reference>
<evidence type="ECO:0000259" key="21">
    <source>
        <dbReference type="Pfam" id="PF22666"/>
    </source>
</evidence>
<evidence type="ECO:0000256" key="13">
    <source>
        <dbReference type="ARBA" id="ARBA00033445"/>
    </source>
</evidence>
<dbReference type="InterPro" id="IPR054593">
    <property type="entry name" value="Beta-mannosidase-like_N2"/>
</dbReference>
<evidence type="ECO:0000256" key="2">
    <source>
        <dbReference type="ARBA" id="ARBA00004371"/>
    </source>
</evidence>
<dbReference type="EC" id="3.2.1.25" evidence="6"/>
<keyword evidence="8 17" id="KW-0732">Signal</keyword>
<dbReference type="SUPFAM" id="SSF51445">
    <property type="entry name" value="(Trans)glycosidases"/>
    <property type="match status" value="1"/>
</dbReference>
<dbReference type="Gene3D" id="2.60.40.10">
    <property type="entry name" value="Immunoglobulins"/>
    <property type="match status" value="3"/>
</dbReference>
<evidence type="ECO:0000256" key="6">
    <source>
        <dbReference type="ARBA" id="ARBA00012754"/>
    </source>
</evidence>
<evidence type="ECO:0000256" key="4">
    <source>
        <dbReference type="ARBA" id="ARBA00004740"/>
    </source>
</evidence>
<evidence type="ECO:0000259" key="19">
    <source>
        <dbReference type="Pfam" id="PF17753"/>
    </source>
</evidence>
<proteinExistence type="inferred from homology"/>
<keyword evidence="11" id="KW-0458">Lysosome</keyword>
<evidence type="ECO:0000256" key="5">
    <source>
        <dbReference type="ARBA" id="ARBA00011738"/>
    </source>
</evidence>
<dbReference type="GO" id="GO:0004567">
    <property type="term" value="F:beta-mannosidase activity"/>
    <property type="evidence" value="ECO:0007669"/>
    <property type="project" value="UniProtKB-EC"/>
</dbReference>
<comment type="subunit">
    <text evidence="5">Homodimer.</text>
</comment>
<dbReference type="GO" id="GO:0005764">
    <property type="term" value="C:lysosome"/>
    <property type="evidence" value="ECO:0007669"/>
    <property type="project" value="UniProtKB-SubCell"/>
</dbReference>
<dbReference type="PANTHER" id="PTHR43730:SF1">
    <property type="entry name" value="BETA-MANNOSIDASE"/>
    <property type="match status" value="1"/>
</dbReference>
<evidence type="ECO:0000313" key="22">
    <source>
        <dbReference type="EMBL" id="CAB3368534.1"/>
    </source>
</evidence>
<evidence type="ECO:0000256" key="14">
    <source>
        <dbReference type="ARBA" id="ARBA00038429"/>
    </source>
</evidence>
<comment type="catalytic activity">
    <reaction evidence="1">
        <text>Hydrolysis of terminal, non-reducing beta-D-mannose residues in beta-D-mannosides.</text>
        <dbReference type="EC" id="3.2.1.25"/>
    </reaction>
</comment>
<dbReference type="GO" id="GO:0006516">
    <property type="term" value="P:glycoprotein catabolic process"/>
    <property type="evidence" value="ECO:0007669"/>
    <property type="project" value="TreeGrafter"/>
</dbReference>
<keyword evidence="9" id="KW-0378">Hydrolase</keyword>
<feature type="domain" description="Mannosidase Ig/CBM-like" evidence="20">
    <location>
        <begin position="723"/>
        <end position="804"/>
    </location>
</feature>
<dbReference type="FunFam" id="2.60.120.260:FF:000060">
    <property type="entry name" value="Probable beta-mannosidase"/>
    <property type="match status" value="1"/>
</dbReference>
<evidence type="ECO:0000256" key="3">
    <source>
        <dbReference type="ARBA" id="ARBA00004613"/>
    </source>
</evidence>
<dbReference type="Pfam" id="PF17753">
    <property type="entry name" value="Ig_mannosidase"/>
    <property type="match status" value="1"/>
</dbReference>
<comment type="pathway">
    <text evidence="4">Glycan metabolism; N-glycan degradation.</text>
</comment>
<dbReference type="InterPro" id="IPR017853">
    <property type="entry name" value="GH"/>
</dbReference>
<evidence type="ECO:0000256" key="7">
    <source>
        <dbReference type="ARBA" id="ARBA00022525"/>
    </source>
</evidence>
<dbReference type="FunFam" id="3.20.20.80:FF:000050">
    <property type="entry name" value="Beta-mannosidase B"/>
    <property type="match status" value="1"/>
</dbReference>
<feature type="signal peptide" evidence="17">
    <location>
        <begin position="1"/>
        <end position="23"/>
    </location>
</feature>
<evidence type="ECO:0000313" key="23">
    <source>
        <dbReference type="Proteomes" id="UP000494165"/>
    </source>
</evidence>
<name>A0A8S1CE14_9INSE</name>
<comment type="subcellular location">
    <subcellularLocation>
        <location evidence="2">Lysosome</location>
    </subcellularLocation>
    <subcellularLocation>
        <location evidence="3">Secreted</location>
    </subcellularLocation>
</comment>
<dbReference type="EMBL" id="CADEPI010000038">
    <property type="protein sequence ID" value="CAB3368534.1"/>
    <property type="molecule type" value="Genomic_DNA"/>
</dbReference>
<dbReference type="SUPFAM" id="SSF49303">
    <property type="entry name" value="beta-Galactosidase/glucuronidase domain"/>
    <property type="match status" value="2"/>
</dbReference>
<feature type="chain" id="PRO_5035861802" description="Beta-mannosidase B" evidence="17">
    <location>
        <begin position="24"/>
        <end position="913"/>
    </location>
</feature>
<dbReference type="GO" id="GO:0005576">
    <property type="term" value="C:extracellular region"/>
    <property type="evidence" value="ECO:0007669"/>
    <property type="project" value="UniProtKB-SubCell"/>
</dbReference>
<dbReference type="InterPro" id="IPR008979">
    <property type="entry name" value="Galactose-bd-like_sf"/>
</dbReference>
<dbReference type="SUPFAM" id="SSF49785">
    <property type="entry name" value="Galactose-binding domain-like"/>
    <property type="match status" value="1"/>
</dbReference>
<sequence>MERRDIFLSFGLFFLLFLSFGQTSLIQDLGSEAVKWTFENKNKSVSGKATVPGGIFNDLQNEGILSGQLFYRFGDTENRWVSKDHWTFRTEFKVSSEIFDKNKINFITDGLNTVATVTLNGVKLCGCKNLFTRFVFPVKNFLKKDGSPNILEVAFESTIKYAANKFEENPVYPSCVPEYFNGECHVNMVRTMQASFGWDWGPALPSQGIWKNVRLEGYDGITIRDVKYYVEREQNSWKVNVIAFLELEDNQTKEVDVYINLASNERNVLQHTEPVKIIEINKEPIISSSFSVPEESVELWWPNGMNKSQPLYNIIIALSKNDKILASKTNRIGFRTIKLIQVPVVKRDSSKGLTFHIEVNGYPIFAKGSNYVPGNIIPEKSTDPKLAEHLLRSSAEAGYNMLRVWGGGVYETDYFYDLCDELGIMIWQDFMFANSLYPVDDDFLGEVQREVRGTVRRLQHHACIAIWAGNNEMEGAVQDSWWDSSEQAKKNYIKLFGHVIRDLVLEEDPVTPFVVSSPTNGLKTVNDGYLPQESAWSEIFGDTHVYKYGYSEDLMESGIYGIARFVSEYGYQSFPFLSNWRKETIEEDLSDFNSKFISRRQHQAGGTQRVFAQTSTILMHKSSESKYREAKNLDKFIFLSQISQSVGTGVEALKHRRLRNFFNASSGQGLTMGSMYWQLNDVWAAPSWGGIDHEGKWKMLHYHMSKIFAPVAISVDNEKGFNHISVYAVSDLLEDLQNVELEVKVYNWGSLEIVKIKKINIEIMGNLSAAVVLEGDVKNLLHIDSKLESTFLTLQLKENDGKALTGPYFHPLQTLNSVNFSIIPDLKILQVVKKNMASDPYYKSLFEIEISTNKPAPYVWLDAREIKGRFSENGFVLTDATYKIEFLALEETNESEFKKALTVQSYCDAITML</sequence>
<dbReference type="Pfam" id="PF17786">
    <property type="entry name" value="Mannosidase_ig"/>
    <property type="match status" value="1"/>
</dbReference>
<dbReference type="PANTHER" id="PTHR43730">
    <property type="entry name" value="BETA-MANNOSIDASE"/>
    <property type="match status" value="1"/>
</dbReference>
<keyword evidence="23" id="KW-1185">Reference proteome</keyword>
<evidence type="ECO:0000256" key="17">
    <source>
        <dbReference type="SAM" id="SignalP"/>
    </source>
</evidence>
<keyword evidence="10" id="KW-0325">Glycoprotein</keyword>
<accession>A0A8S1CE14</accession>
<evidence type="ECO:0000256" key="11">
    <source>
        <dbReference type="ARBA" id="ARBA00023228"/>
    </source>
</evidence>
<evidence type="ECO:0000256" key="8">
    <source>
        <dbReference type="ARBA" id="ARBA00022729"/>
    </source>
</evidence>
<protein>
    <recommendedName>
        <fullName evidence="15">Beta-mannosidase B</fullName>
        <ecNumber evidence="6">3.2.1.25</ecNumber>
    </recommendedName>
    <alternativeName>
        <fullName evidence="13">Mannanase</fullName>
    </alternativeName>
    <alternativeName>
        <fullName evidence="16">Mannanase B</fullName>
    </alternativeName>
</protein>
<evidence type="ECO:0000256" key="9">
    <source>
        <dbReference type="ARBA" id="ARBA00022801"/>
    </source>
</evidence>
<dbReference type="InterPro" id="IPR041625">
    <property type="entry name" value="Beta-mannosidase_Ig"/>
</dbReference>
<feature type="domain" description="Beta-mannosidase Ig-fold" evidence="19">
    <location>
        <begin position="844"/>
        <end position="908"/>
    </location>
</feature>
<keyword evidence="7" id="KW-0964">Secreted</keyword>
<comment type="similarity">
    <text evidence="14">Belongs to the glycosyl hydrolase 2 family. Beta-mannosidase B subfamily.</text>
</comment>
<dbReference type="AlphaFoldDB" id="A0A8S1CE14"/>
<dbReference type="Pfam" id="PF22666">
    <property type="entry name" value="Glyco_hydro_2_N2"/>
    <property type="match status" value="1"/>
</dbReference>
<feature type="domain" description="Beta-mannosidase-like galactose-binding" evidence="21">
    <location>
        <begin position="36"/>
        <end position="211"/>
    </location>
</feature>
<dbReference type="Proteomes" id="UP000494165">
    <property type="component" value="Unassembled WGS sequence"/>
</dbReference>
<dbReference type="GO" id="GO:0005975">
    <property type="term" value="P:carbohydrate metabolic process"/>
    <property type="evidence" value="ECO:0007669"/>
    <property type="project" value="InterPro"/>
</dbReference>
<dbReference type="OrthoDB" id="2866996at2759"/>
<dbReference type="Pfam" id="PF00703">
    <property type="entry name" value="Glyco_hydro_2"/>
    <property type="match status" value="1"/>
</dbReference>
<evidence type="ECO:0000256" key="1">
    <source>
        <dbReference type="ARBA" id="ARBA00000829"/>
    </source>
</evidence>
<dbReference type="InterPro" id="IPR013783">
    <property type="entry name" value="Ig-like_fold"/>
</dbReference>
<dbReference type="InterPro" id="IPR036156">
    <property type="entry name" value="Beta-gal/glucu_dom_sf"/>
</dbReference>
<evidence type="ECO:0000256" key="15">
    <source>
        <dbReference type="ARBA" id="ARBA00041069"/>
    </source>
</evidence>
<evidence type="ECO:0000256" key="12">
    <source>
        <dbReference type="ARBA" id="ARBA00023295"/>
    </source>
</evidence>
<dbReference type="InterPro" id="IPR041447">
    <property type="entry name" value="Mannosidase_ig"/>
</dbReference>
<gene>
    <name evidence="22" type="ORF">CLODIP_2_CD07193</name>
</gene>
<dbReference type="InterPro" id="IPR006102">
    <property type="entry name" value="Ig-like_GH2"/>
</dbReference>
<dbReference type="Gene3D" id="2.60.120.260">
    <property type="entry name" value="Galactose-binding domain-like"/>
    <property type="match status" value="1"/>
</dbReference>
<organism evidence="22 23">
    <name type="scientific">Cloeon dipterum</name>
    <dbReference type="NCBI Taxonomy" id="197152"/>
    <lineage>
        <taxon>Eukaryota</taxon>
        <taxon>Metazoa</taxon>
        <taxon>Ecdysozoa</taxon>
        <taxon>Arthropoda</taxon>
        <taxon>Hexapoda</taxon>
        <taxon>Insecta</taxon>
        <taxon>Pterygota</taxon>
        <taxon>Palaeoptera</taxon>
        <taxon>Ephemeroptera</taxon>
        <taxon>Pisciforma</taxon>
        <taxon>Baetidae</taxon>
        <taxon>Cloeon</taxon>
    </lineage>
</organism>
<evidence type="ECO:0000259" key="18">
    <source>
        <dbReference type="Pfam" id="PF00703"/>
    </source>
</evidence>
<comment type="caution">
    <text evidence="22">The sequence shown here is derived from an EMBL/GenBank/DDBJ whole genome shotgun (WGS) entry which is preliminary data.</text>
</comment>
<evidence type="ECO:0000256" key="10">
    <source>
        <dbReference type="ARBA" id="ARBA00023180"/>
    </source>
</evidence>